<keyword evidence="4" id="KW-1185">Reference proteome</keyword>
<organism evidence="3 4">
    <name type="scientific">Chitinophaga rhizophila</name>
    <dbReference type="NCBI Taxonomy" id="2866212"/>
    <lineage>
        <taxon>Bacteria</taxon>
        <taxon>Pseudomonadati</taxon>
        <taxon>Bacteroidota</taxon>
        <taxon>Chitinophagia</taxon>
        <taxon>Chitinophagales</taxon>
        <taxon>Chitinophagaceae</taxon>
        <taxon>Chitinophaga</taxon>
    </lineage>
</organism>
<gene>
    <name evidence="3" type="ORF">K1Y79_22010</name>
</gene>
<reference evidence="3 4" key="1">
    <citation type="submission" date="2021-08" db="EMBL/GenBank/DDBJ databases">
        <title>The genome sequence of Chitinophaga sp. B61.</title>
        <authorList>
            <person name="Zhang X."/>
        </authorList>
    </citation>
    <scope>NUCLEOTIDE SEQUENCE [LARGE SCALE GENOMIC DNA]</scope>
    <source>
        <strain evidence="3 4">B61</strain>
    </source>
</reference>
<evidence type="ECO:0000313" key="3">
    <source>
        <dbReference type="EMBL" id="MBW8687027.1"/>
    </source>
</evidence>
<sequence>MDSRQLWNERYTKGLPSLETPDPFFLTMYETYVGPQFPTPGLALDLAAGTGRHTRHLAEAGWNVCAVDISDVAMEQLSAASSALQVQTVCADLSGYTLPPATYDLIVLYYHFDRKLFPEVIQALRPGGILISKQAVGKPANPAALQEKELLLLTTGLTCLSYGERPVRDRGVAEYVGKLLTD</sequence>
<dbReference type="InterPro" id="IPR041698">
    <property type="entry name" value="Methyltransf_25"/>
</dbReference>
<dbReference type="EMBL" id="JAICCF010000004">
    <property type="protein sequence ID" value="MBW8687027.1"/>
    <property type="molecule type" value="Genomic_DNA"/>
</dbReference>
<dbReference type="PANTHER" id="PTHR43861">
    <property type="entry name" value="TRANS-ACONITATE 2-METHYLTRANSFERASE-RELATED"/>
    <property type="match status" value="1"/>
</dbReference>
<dbReference type="SUPFAM" id="SSF53335">
    <property type="entry name" value="S-adenosyl-L-methionine-dependent methyltransferases"/>
    <property type="match status" value="1"/>
</dbReference>
<dbReference type="Pfam" id="PF13649">
    <property type="entry name" value="Methyltransf_25"/>
    <property type="match status" value="1"/>
</dbReference>
<keyword evidence="3" id="KW-0489">Methyltransferase</keyword>
<dbReference type="RefSeq" id="WP_220252354.1">
    <property type="nucleotide sequence ID" value="NZ_JAICCF010000004.1"/>
</dbReference>
<evidence type="ECO:0000256" key="1">
    <source>
        <dbReference type="ARBA" id="ARBA00022679"/>
    </source>
</evidence>
<dbReference type="CDD" id="cd02440">
    <property type="entry name" value="AdoMet_MTases"/>
    <property type="match status" value="1"/>
</dbReference>
<name>A0ABS7GH59_9BACT</name>
<feature type="domain" description="Methyltransferase" evidence="2">
    <location>
        <begin position="44"/>
        <end position="128"/>
    </location>
</feature>
<dbReference type="GO" id="GO:0032259">
    <property type="term" value="P:methylation"/>
    <property type="evidence" value="ECO:0007669"/>
    <property type="project" value="UniProtKB-KW"/>
</dbReference>
<accession>A0ABS7GH59</accession>
<dbReference type="Gene3D" id="3.40.50.150">
    <property type="entry name" value="Vaccinia Virus protein VP39"/>
    <property type="match status" value="1"/>
</dbReference>
<dbReference type="InterPro" id="IPR029063">
    <property type="entry name" value="SAM-dependent_MTases_sf"/>
</dbReference>
<dbReference type="GO" id="GO:0008168">
    <property type="term" value="F:methyltransferase activity"/>
    <property type="evidence" value="ECO:0007669"/>
    <property type="project" value="UniProtKB-KW"/>
</dbReference>
<proteinExistence type="predicted"/>
<evidence type="ECO:0000259" key="2">
    <source>
        <dbReference type="Pfam" id="PF13649"/>
    </source>
</evidence>
<keyword evidence="1" id="KW-0808">Transferase</keyword>
<protein>
    <submittedName>
        <fullName evidence="3">Class I SAM-dependent methyltransferase</fullName>
    </submittedName>
</protein>
<dbReference type="Proteomes" id="UP000812961">
    <property type="component" value="Unassembled WGS sequence"/>
</dbReference>
<comment type="caution">
    <text evidence="3">The sequence shown here is derived from an EMBL/GenBank/DDBJ whole genome shotgun (WGS) entry which is preliminary data.</text>
</comment>
<dbReference type="PANTHER" id="PTHR43861:SF3">
    <property type="entry name" value="PUTATIVE (AFU_ORTHOLOGUE AFUA_2G14390)-RELATED"/>
    <property type="match status" value="1"/>
</dbReference>
<evidence type="ECO:0000313" key="4">
    <source>
        <dbReference type="Proteomes" id="UP000812961"/>
    </source>
</evidence>